<dbReference type="PROSITE" id="PS51340">
    <property type="entry name" value="MOSC"/>
    <property type="match status" value="1"/>
</dbReference>
<dbReference type="InterPro" id="IPR052716">
    <property type="entry name" value="MOSC_domain"/>
</dbReference>
<evidence type="ECO:0000259" key="1">
    <source>
        <dbReference type="PROSITE" id="PS51340"/>
    </source>
</evidence>
<dbReference type="Gene3D" id="2.40.33.20">
    <property type="entry name" value="PK beta-barrel domain-like"/>
    <property type="match status" value="1"/>
</dbReference>
<dbReference type="Pfam" id="PF03476">
    <property type="entry name" value="MOSC_N"/>
    <property type="match status" value="1"/>
</dbReference>
<comment type="caution">
    <text evidence="2">The sequence shown here is derived from an EMBL/GenBank/DDBJ whole genome shotgun (WGS) entry which is preliminary data.</text>
</comment>
<dbReference type="SUPFAM" id="SSF50800">
    <property type="entry name" value="PK beta-barrel domain-like"/>
    <property type="match status" value="1"/>
</dbReference>
<dbReference type="RefSeq" id="WP_213355075.1">
    <property type="nucleotide sequence ID" value="NZ_JAHBGB010000041.1"/>
</dbReference>
<dbReference type="Pfam" id="PF03473">
    <property type="entry name" value="MOSC"/>
    <property type="match status" value="1"/>
</dbReference>
<dbReference type="InterPro" id="IPR005303">
    <property type="entry name" value="MOCOS_middle"/>
</dbReference>
<dbReference type="PANTHER" id="PTHR36930:SF1">
    <property type="entry name" value="MOSC DOMAIN-CONTAINING PROTEIN"/>
    <property type="match status" value="1"/>
</dbReference>
<keyword evidence="3" id="KW-1185">Reference proteome</keyword>
<protein>
    <submittedName>
        <fullName evidence="2">MOSC domain-containing protein</fullName>
    </submittedName>
</protein>
<reference evidence="3" key="1">
    <citation type="journal article" date="2019" name="Int. J. Syst. Evol. Microbiol.">
        <title>The Global Catalogue of Microorganisms (GCM) 10K type strain sequencing project: providing services to taxonomists for standard genome sequencing and annotation.</title>
        <authorList>
            <consortium name="The Broad Institute Genomics Platform"/>
            <consortium name="The Broad Institute Genome Sequencing Center for Infectious Disease"/>
            <person name="Wu L."/>
            <person name="Ma J."/>
        </authorList>
    </citation>
    <scope>NUCLEOTIDE SEQUENCE [LARGE SCALE GENOMIC DNA]</scope>
    <source>
        <strain evidence="3">CCM 7435</strain>
    </source>
</reference>
<sequence length="278" mass="30387">MTESLDDTDVPAPADAPVEPIAFASVAAIYRYPVKGLTPEPLDVAELTAGGYFPGDRLYAIENGPSGFVAEAPAFQPKIKFLMLMRNERLAALDARYEDAATTLVIRHEGAEVVRGDLSTEEGRAAIELFFQRYARYELRGAPKVLAAPEGFRFVDTTEGYISLINLASCRALEEMIGKPVDPLRFRANLYLSGMEPWEEMDLVGHTIEIGEQVKLRITESIVRCAATNVDPASAVRDLDIPGTLNRQLGHNHCGIFAEVVSGGAINRGDAVRLRLQP</sequence>
<evidence type="ECO:0000313" key="2">
    <source>
        <dbReference type="EMBL" id="MFD2138967.1"/>
    </source>
</evidence>
<dbReference type="Proteomes" id="UP001597299">
    <property type="component" value="Unassembled WGS sequence"/>
</dbReference>
<name>A0ABW4YRM7_9HYPH</name>
<gene>
    <name evidence="2" type="ORF">ACFSNC_01005</name>
</gene>
<proteinExistence type="predicted"/>
<dbReference type="PANTHER" id="PTHR36930">
    <property type="entry name" value="METAL-SULFUR CLUSTER BIOSYNTHESIS PROTEINS YUAD-RELATED"/>
    <property type="match status" value="1"/>
</dbReference>
<evidence type="ECO:0000313" key="3">
    <source>
        <dbReference type="Proteomes" id="UP001597299"/>
    </source>
</evidence>
<dbReference type="InterPro" id="IPR005302">
    <property type="entry name" value="MoCF_Sase_C"/>
</dbReference>
<organism evidence="2 3">
    <name type="scientific">Ancylobacter oerskovii</name>
    <dbReference type="NCBI Taxonomy" id="459519"/>
    <lineage>
        <taxon>Bacteria</taxon>
        <taxon>Pseudomonadati</taxon>
        <taxon>Pseudomonadota</taxon>
        <taxon>Alphaproteobacteria</taxon>
        <taxon>Hyphomicrobiales</taxon>
        <taxon>Xanthobacteraceae</taxon>
        <taxon>Ancylobacter</taxon>
    </lineage>
</organism>
<feature type="domain" description="MOSC" evidence="1">
    <location>
        <begin position="111"/>
        <end position="275"/>
    </location>
</feature>
<dbReference type="InterPro" id="IPR011037">
    <property type="entry name" value="Pyrv_Knase-like_insert_dom_sf"/>
</dbReference>
<dbReference type="EMBL" id="JBHUHD010000001">
    <property type="protein sequence ID" value="MFD2138967.1"/>
    <property type="molecule type" value="Genomic_DNA"/>
</dbReference>
<accession>A0ABW4YRM7</accession>